<evidence type="ECO:0000256" key="1">
    <source>
        <dbReference type="SAM" id="MobiDB-lite"/>
    </source>
</evidence>
<proteinExistence type="predicted"/>
<reference evidence="3 4" key="1">
    <citation type="journal article" date="2019" name="Commun. Biol.">
        <title>The bagworm genome reveals a unique fibroin gene that provides high tensile strength.</title>
        <authorList>
            <person name="Kono N."/>
            <person name="Nakamura H."/>
            <person name="Ohtoshi R."/>
            <person name="Tomita M."/>
            <person name="Numata K."/>
            <person name="Arakawa K."/>
        </authorList>
    </citation>
    <scope>NUCLEOTIDE SEQUENCE [LARGE SCALE GENOMIC DNA]</scope>
</reference>
<dbReference type="EMBL" id="BGZK01007533">
    <property type="protein sequence ID" value="GBP04416.1"/>
    <property type="molecule type" value="Genomic_DNA"/>
</dbReference>
<dbReference type="InterPro" id="IPR001132">
    <property type="entry name" value="SMAD_dom_Dwarfin-type"/>
</dbReference>
<dbReference type="GO" id="GO:0051239">
    <property type="term" value="P:regulation of multicellular organismal process"/>
    <property type="evidence" value="ECO:0007669"/>
    <property type="project" value="UniProtKB-ARBA"/>
</dbReference>
<sequence length="97" mass="10447">MTIEGAVHSRLPSTIRHPPSEKPSWESEWCRLAYWEQARRVGRQVGVRLRAVDVFGAGGDSAHGLCLGALAASPPPTPPADTVADEVSVELLIDIHP</sequence>
<dbReference type="SUPFAM" id="SSF49879">
    <property type="entry name" value="SMAD/FHA domain"/>
    <property type="match status" value="1"/>
</dbReference>
<dbReference type="OrthoDB" id="5946219at2759"/>
<dbReference type="InterPro" id="IPR008984">
    <property type="entry name" value="SMAD_FHA_dom_sf"/>
</dbReference>
<keyword evidence="4" id="KW-1185">Reference proteome</keyword>
<feature type="domain" description="MH2" evidence="2">
    <location>
        <begin position="29"/>
        <end position="97"/>
    </location>
</feature>
<dbReference type="GO" id="GO:0006355">
    <property type="term" value="P:regulation of DNA-templated transcription"/>
    <property type="evidence" value="ECO:0007669"/>
    <property type="project" value="InterPro"/>
</dbReference>
<accession>A0A4C1SR72</accession>
<dbReference type="GO" id="GO:0050793">
    <property type="term" value="P:regulation of developmental process"/>
    <property type="evidence" value="ECO:0007669"/>
    <property type="project" value="UniProtKB-ARBA"/>
</dbReference>
<organism evidence="3 4">
    <name type="scientific">Eumeta variegata</name>
    <name type="common">Bagworm moth</name>
    <name type="synonym">Eumeta japonica</name>
    <dbReference type="NCBI Taxonomy" id="151549"/>
    <lineage>
        <taxon>Eukaryota</taxon>
        <taxon>Metazoa</taxon>
        <taxon>Ecdysozoa</taxon>
        <taxon>Arthropoda</taxon>
        <taxon>Hexapoda</taxon>
        <taxon>Insecta</taxon>
        <taxon>Pterygota</taxon>
        <taxon>Neoptera</taxon>
        <taxon>Endopterygota</taxon>
        <taxon>Lepidoptera</taxon>
        <taxon>Glossata</taxon>
        <taxon>Ditrysia</taxon>
        <taxon>Tineoidea</taxon>
        <taxon>Psychidae</taxon>
        <taxon>Oiketicinae</taxon>
        <taxon>Eumeta</taxon>
    </lineage>
</organism>
<dbReference type="InterPro" id="IPR017855">
    <property type="entry name" value="SMAD-like_dom_sf"/>
</dbReference>
<name>A0A4C1SR72_EUMVA</name>
<protein>
    <recommendedName>
        <fullName evidence="2">MH2 domain-containing protein</fullName>
    </recommendedName>
</protein>
<dbReference type="PROSITE" id="PS51076">
    <property type="entry name" value="MH2"/>
    <property type="match status" value="1"/>
</dbReference>
<evidence type="ECO:0000313" key="4">
    <source>
        <dbReference type="Proteomes" id="UP000299102"/>
    </source>
</evidence>
<feature type="region of interest" description="Disordered" evidence="1">
    <location>
        <begin position="1"/>
        <end position="24"/>
    </location>
</feature>
<dbReference type="GO" id="GO:0009791">
    <property type="term" value="P:post-embryonic development"/>
    <property type="evidence" value="ECO:0007669"/>
    <property type="project" value="UniProtKB-ARBA"/>
</dbReference>
<dbReference type="Proteomes" id="UP000299102">
    <property type="component" value="Unassembled WGS sequence"/>
</dbReference>
<dbReference type="Pfam" id="PF03166">
    <property type="entry name" value="MH2"/>
    <property type="match status" value="1"/>
</dbReference>
<comment type="caution">
    <text evidence="3">The sequence shown here is derived from an EMBL/GenBank/DDBJ whole genome shotgun (WGS) entry which is preliminary data.</text>
</comment>
<gene>
    <name evidence="3" type="ORF">EVAR_73906_1</name>
</gene>
<dbReference type="AlphaFoldDB" id="A0A4C1SR72"/>
<dbReference type="Gene3D" id="2.60.200.10">
    <property type="match status" value="1"/>
</dbReference>
<evidence type="ECO:0000259" key="2">
    <source>
        <dbReference type="PROSITE" id="PS51076"/>
    </source>
</evidence>
<evidence type="ECO:0000313" key="3">
    <source>
        <dbReference type="EMBL" id="GBP04416.1"/>
    </source>
</evidence>